<dbReference type="PROSITE" id="PS50268">
    <property type="entry name" value="CADHERIN_2"/>
    <property type="match status" value="1"/>
</dbReference>
<dbReference type="InterPro" id="IPR002126">
    <property type="entry name" value="Cadherin-like_dom"/>
</dbReference>
<dbReference type="SMART" id="SM00112">
    <property type="entry name" value="CA"/>
    <property type="match status" value="1"/>
</dbReference>
<dbReference type="GO" id="GO:0005509">
    <property type="term" value="F:calcium ion binding"/>
    <property type="evidence" value="ECO:0007669"/>
    <property type="project" value="InterPro"/>
</dbReference>
<comment type="caution">
    <text evidence="4">The sequence shown here is derived from an EMBL/GenBank/DDBJ whole genome shotgun (WGS) entry which is preliminary data.</text>
</comment>
<feature type="compositionally biased region" description="Low complexity" evidence="2">
    <location>
        <begin position="16"/>
        <end position="27"/>
    </location>
</feature>
<dbReference type="Proteomes" id="UP000324758">
    <property type="component" value="Unassembled WGS sequence"/>
</dbReference>
<dbReference type="PANTHER" id="PTHR36842">
    <property type="entry name" value="PROTEIN TOLB HOMOLOG"/>
    <property type="match status" value="1"/>
</dbReference>
<name>A0A5D3KCP0_9BRAD</name>
<evidence type="ECO:0000256" key="2">
    <source>
        <dbReference type="SAM" id="MobiDB-lite"/>
    </source>
</evidence>
<dbReference type="InterPro" id="IPR011042">
    <property type="entry name" value="6-blade_b-propeller_TolB-like"/>
</dbReference>
<organism evidence="4 5">
    <name type="scientific">Bradyrhizobium rifense</name>
    <dbReference type="NCBI Taxonomy" id="515499"/>
    <lineage>
        <taxon>Bacteria</taxon>
        <taxon>Pseudomonadati</taxon>
        <taxon>Pseudomonadota</taxon>
        <taxon>Alphaproteobacteria</taxon>
        <taxon>Hyphomicrobiales</taxon>
        <taxon>Nitrobacteraceae</taxon>
        <taxon>Bradyrhizobium</taxon>
    </lineage>
</organism>
<dbReference type="Pfam" id="PF07676">
    <property type="entry name" value="PD40"/>
    <property type="match status" value="7"/>
</dbReference>
<evidence type="ECO:0000256" key="1">
    <source>
        <dbReference type="ARBA" id="ARBA00009820"/>
    </source>
</evidence>
<dbReference type="InterPro" id="IPR011659">
    <property type="entry name" value="WD40"/>
</dbReference>
<comment type="similarity">
    <text evidence="1">Belongs to the TolB family.</text>
</comment>
<keyword evidence="5" id="KW-1185">Reference proteome</keyword>
<dbReference type="CDD" id="cd11304">
    <property type="entry name" value="Cadherin_repeat"/>
    <property type="match status" value="1"/>
</dbReference>
<dbReference type="GO" id="GO:0007156">
    <property type="term" value="P:homophilic cell adhesion via plasma membrane adhesion molecules"/>
    <property type="evidence" value="ECO:0007669"/>
    <property type="project" value="InterPro"/>
</dbReference>
<dbReference type="InterPro" id="IPR010221">
    <property type="entry name" value="VCBS_dom"/>
</dbReference>
<dbReference type="Gene3D" id="2.120.10.30">
    <property type="entry name" value="TolB, C-terminal domain"/>
    <property type="match status" value="2"/>
</dbReference>
<evidence type="ECO:0000313" key="5">
    <source>
        <dbReference type="Proteomes" id="UP000324758"/>
    </source>
</evidence>
<dbReference type="OrthoDB" id="7314239at2"/>
<protein>
    <recommendedName>
        <fullName evidence="3">Cadherin domain-containing protein</fullName>
    </recommendedName>
</protein>
<accession>A0A5D3KCP0</accession>
<proteinExistence type="inferred from homology"/>
<evidence type="ECO:0000259" key="3">
    <source>
        <dbReference type="PROSITE" id="PS50268"/>
    </source>
</evidence>
<feature type="domain" description="Cadherin" evidence="3">
    <location>
        <begin position="545"/>
        <end position="635"/>
    </location>
</feature>
<dbReference type="InterPro" id="IPR015919">
    <property type="entry name" value="Cadherin-like_sf"/>
</dbReference>
<dbReference type="SUPFAM" id="SSF49313">
    <property type="entry name" value="Cadherin-like"/>
    <property type="match status" value="1"/>
</dbReference>
<feature type="region of interest" description="Disordered" evidence="2">
    <location>
        <begin position="1"/>
        <end position="39"/>
    </location>
</feature>
<dbReference type="Gene3D" id="2.60.40.60">
    <property type="entry name" value="Cadherins"/>
    <property type="match status" value="1"/>
</dbReference>
<sequence>MPNSAPVFTADGGSDGSVTRVSTSTTGAQADGQSHQPVFSPDGTKVAFESYADNLVPGDTNGLPDVFVKDLTTGAITLVSTSASGVQGDSLSYQPVFSPDGTKLAFSSASDNLVPGDTNQGYDIFVKDLTTGAITRVSTSISGAQADGFQSTNPIFSPDGTKVAFYSDADNLVSGDTDHVRDIFVKDLTTGAITLVGASPYNGGDGSGGDQNGFTFAPSFSPDGTKIVFGSTTGGGAISNIYMKDLATGVTTLVSDSASGVHGNGGSYDPVFSPDGTKVAFYTFADNLVPGSSNIGIGNIVVKDLTTGVITLVSASADGTPQDNGEAQKPVFSPDGTKIAFYSFADNLVPGANGFDIYVKDLTTGAVTVVSTNASGTRANGNSQLPGFSADGTKLVFESSASNLVPGDSNGTSDIFVKDLGQLSVTEAKLTDNGAAHVSTSGAVFFTDADKTDTHTISVASQSGDLGTLTATIDDADGKVTWSYDVSHANIAPLAAGQTHTDTFTLTLDDGHGGSATQNITVTLTGIDDAPVIGSGPTASFAENGTGVAYHVAATDVDSPALTYSLSGTDAALFDVSAKGDVTFKSAPDFEAPKDANHDNVYDVTVAVSDGEKITTKNVAITVTDVNDTASGGVLIVTGSTGFTSIDRATISIGVTGNLHETGSTGVVSNSLISDLGSLNETQATLALANDMIFGGSLGVIVANGGAITFDNVHLDGISLDATSGGLIGSVAGSTNTFNNVTLNAGTVFDDSAGSVLNVSGLLNNGGKIELFNATKTVLTGDVVVIGNGEIKLDPGSLVLNSGAHHTLDLEGGTIDGAGTIGSGDHSLTLNIGFAGTLDANGSQPLEVNTGNSVTNNGLIEATHASLNFDDAVFNGFATIAADQGGAIDFRNGLTNGGGLVDVRAGSEVDVSGNLVNNGTVLDGGVLKVDHLSGTGTVYVNNATLAVTGNLSNNVVLAGTDSFVFGPGAKQTSGVIANYMPGSTLVLDGFDTKVNVAFDSQTDILTLTDADHHAMTLHLAPGSLVPQVHGAASDFLV</sequence>
<reference evidence="4 5" key="1">
    <citation type="submission" date="2019-08" db="EMBL/GenBank/DDBJ databases">
        <title>Bradyrhizobium hipponensis sp. nov., a rhizobium isolated from a Lupinus angustifolius root nodule in Tunisia.</title>
        <authorList>
            <person name="Off K."/>
            <person name="Rejili M."/>
            <person name="Mars M."/>
            <person name="Brachmann A."/>
            <person name="Marin M."/>
        </authorList>
    </citation>
    <scope>NUCLEOTIDE SEQUENCE [LARGE SCALE GENOMIC DNA]</scope>
    <source>
        <strain evidence="4 5">CTAW71</strain>
    </source>
</reference>
<dbReference type="GO" id="GO:0016020">
    <property type="term" value="C:membrane"/>
    <property type="evidence" value="ECO:0007669"/>
    <property type="project" value="InterPro"/>
</dbReference>
<dbReference type="PANTHER" id="PTHR36842:SF1">
    <property type="entry name" value="PROTEIN TOLB"/>
    <property type="match status" value="1"/>
</dbReference>
<evidence type="ECO:0000313" key="4">
    <source>
        <dbReference type="EMBL" id="TYL92865.1"/>
    </source>
</evidence>
<dbReference type="NCBIfam" id="TIGR01965">
    <property type="entry name" value="VCBS_repeat"/>
    <property type="match status" value="1"/>
</dbReference>
<dbReference type="EMBL" id="VSSS01000035">
    <property type="protein sequence ID" value="TYL92865.1"/>
    <property type="molecule type" value="Genomic_DNA"/>
</dbReference>
<dbReference type="SUPFAM" id="SSF82171">
    <property type="entry name" value="DPP6 N-terminal domain-like"/>
    <property type="match status" value="2"/>
</dbReference>
<gene>
    <name evidence="4" type="ORF">FXB40_23515</name>
</gene>
<dbReference type="AlphaFoldDB" id="A0A5D3KCP0"/>